<proteinExistence type="predicted"/>
<dbReference type="GO" id="GO:0005794">
    <property type="term" value="C:Golgi apparatus"/>
    <property type="evidence" value="ECO:0007669"/>
    <property type="project" value="TreeGrafter"/>
</dbReference>
<keyword evidence="2" id="KW-0675">Receptor</keyword>
<name>A0A0C2MUA9_THEKT</name>
<sequence length="386" mass="45517">MDNGTVRILDISNKFKEIHKFYNIKKFYQIRNQFILFDYDQSNEKSKKIGILHLDKCQDNITKIIHPGESGLKIDSTILMKFHEFFYFHENHYFLAWNKASSLCICALNKYYQLFQLVCNVFPYDTQAGRCSFVVNPHLYGVIYANIKIDDQNSRTYVSFDNGKEFMPLHYEGDSSECRDIFCGVELDLLCSTDFTINNFPDKWIVKFHGTYYRKDSAIRYTFISFDGGKIWKIFNSQIERLIIFNNGGLMFGAERSTGKIWYSYDMGWSWYKQKIDANNLIDIKPIESHNNQVIVAINYDILTNIYTLFLFNFSHVISSCQIISDSTCSNDDFENWYVPRDSGICFQGFEVEYLRKKPLSPCFVNRTWSMLTQKQCPCSLEDFHW</sequence>
<keyword evidence="3" id="KW-1185">Reference proteome</keyword>
<dbReference type="PANTHER" id="PTHR12106">
    <property type="entry name" value="SORTILIN RELATED"/>
    <property type="match status" value="1"/>
</dbReference>
<dbReference type="PANTHER" id="PTHR12106:SF27">
    <property type="entry name" value="SORTILIN-RELATED RECEPTOR"/>
    <property type="match status" value="1"/>
</dbReference>
<dbReference type="AlphaFoldDB" id="A0A0C2MUA9"/>
<dbReference type="Proteomes" id="UP000031668">
    <property type="component" value="Unassembled WGS sequence"/>
</dbReference>
<evidence type="ECO:0000313" key="2">
    <source>
        <dbReference type="EMBL" id="KII67745.1"/>
    </source>
</evidence>
<dbReference type="GO" id="GO:0006892">
    <property type="term" value="P:post-Golgi vesicle-mediated transport"/>
    <property type="evidence" value="ECO:0007669"/>
    <property type="project" value="TreeGrafter"/>
</dbReference>
<evidence type="ECO:0000313" key="3">
    <source>
        <dbReference type="Proteomes" id="UP000031668"/>
    </source>
</evidence>
<dbReference type="Pfam" id="PF15901">
    <property type="entry name" value="Sortilin_C"/>
    <property type="match status" value="1"/>
</dbReference>
<organism evidence="2 3">
    <name type="scientific">Thelohanellus kitauei</name>
    <name type="common">Myxosporean</name>
    <dbReference type="NCBI Taxonomy" id="669202"/>
    <lineage>
        <taxon>Eukaryota</taxon>
        <taxon>Metazoa</taxon>
        <taxon>Cnidaria</taxon>
        <taxon>Myxozoa</taxon>
        <taxon>Myxosporea</taxon>
        <taxon>Bivalvulida</taxon>
        <taxon>Platysporina</taxon>
        <taxon>Myxobolidae</taxon>
        <taxon>Thelohanellus</taxon>
    </lineage>
</organism>
<dbReference type="GO" id="GO:0016020">
    <property type="term" value="C:membrane"/>
    <property type="evidence" value="ECO:0007669"/>
    <property type="project" value="TreeGrafter"/>
</dbReference>
<feature type="domain" description="Sortilin C-terminal" evidence="1">
    <location>
        <begin position="324"/>
        <end position="384"/>
    </location>
</feature>
<dbReference type="InterPro" id="IPR050310">
    <property type="entry name" value="VPS10-sortilin"/>
</dbReference>
<evidence type="ECO:0000259" key="1">
    <source>
        <dbReference type="Pfam" id="PF15901"/>
    </source>
</evidence>
<dbReference type="Gene3D" id="2.10.70.80">
    <property type="match status" value="1"/>
</dbReference>
<accession>A0A0C2MUA9</accession>
<dbReference type="SUPFAM" id="SSF50939">
    <property type="entry name" value="Sialidases"/>
    <property type="match status" value="1"/>
</dbReference>
<dbReference type="InterPro" id="IPR036278">
    <property type="entry name" value="Sialidase_sf"/>
</dbReference>
<protein>
    <submittedName>
        <fullName evidence="2">VPS10 domain-containing receptor SorCS3</fullName>
    </submittedName>
</protein>
<dbReference type="InterPro" id="IPR031777">
    <property type="entry name" value="Sortilin_C"/>
</dbReference>
<dbReference type="EMBL" id="JWZT01003115">
    <property type="protein sequence ID" value="KII67745.1"/>
    <property type="molecule type" value="Genomic_DNA"/>
</dbReference>
<comment type="caution">
    <text evidence="2">The sequence shown here is derived from an EMBL/GenBank/DDBJ whole genome shotgun (WGS) entry which is preliminary data.</text>
</comment>
<reference evidence="2 3" key="1">
    <citation type="journal article" date="2014" name="Genome Biol. Evol.">
        <title>The genome of the myxosporean Thelohanellus kitauei shows adaptations to nutrient acquisition within its fish host.</title>
        <authorList>
            <person name="Yang Y."/>
            <person name="Xiong J."/>
            <person name="Zhou Z."/>
            <person name="Huo F."/>
            <person name="Miao W."/>
            <person name="Ran C."/>
            <person name="Liu Y."/>
            <person name="Zhang J."/>
            <person name="Feng J."/>
            <person name="Wang M."/>
            <person name="Wang M."/>
            <person name="Wang L."/>
            <person name="Yao B."/>
        </authorList>
    </citation>
    <scope>NUCLEOTIDE SEQUENCE [LARGE SCALE GENOMIC DNA]</scope>
    <source>
        <strain evidence="2">Wuqing</strain>
    </source>
</reference>
<dbReference type="OrthoDB" id="5949766at2759"/>
<gene>
    <name evidence="2" type="ORF">RF11_16219</name>
</gene>